<comment type="caution">
    <text evidence="2">The sequence shown here is derived from an EMBL/GenBank/DDBJ whole genome shotgun (WGS) entry which is preliminary data.</text>
</comment>
<keyword evidence="1" id="KW-1133">Transmembrane helix</keyword>
<gene>
    <name evidence="2" type="ORF">GCM10022271_04410</name>
</gene>
<feature type="transmembrane region" description="Helical" evidence="1">
    <location>
        <begin position="12"/>
        <end position="45"/>
    </location>
</feature>
<feature type="transmembrane region" description="Helical" evidence="1">
    <location>
        <begin position="74"/>
        <end position="100"/>
    </location>
</feature>
<keyword evidence="3" id="KW-1185">Reference proteome</keyword>
<keyword evidence="1" id="KW-0812">Transmembrane</keyword>
<dbReference type="PROSITE" id="PS51257">
    <property type="entry name" value="PROKAR_LIPOPROTEIN"/>
    <property type="match status" value="1"/>
</dbReference>
<evidence type="ECO:0000313" key="3">
    <source>
        <dbReference type="Proteomes" id="UP001501456"/>
    </source>
</evidence>
<reference evidence="3" key="1">
    <citation type="journal article" date="2019" name="Int. J. Syst. Evol. Microbiol.">
        <title>The Global Catalogue of Microorganisms (GCM) 10K type strain sequencing project: providing services to taxonomists for standard genome sequencing and annotation.</title>
        <authorList>
            <consortium name="The Broad Institute Genomics Platform"/>
            <consortium name="The Broad Institute Genome Sequencing Center for Infectious Disease"/>
            <person name="Wu L."/>
            <person name="Ma J."/>
        </authorList>
    </citation>
    <scope>NUCLEOTIDE SEQUENCE [LARGE SCALE GENOMIC DNA]</scope>
    <source>
        <strain evidence="3">JCM 17525</strain>
    </source>
</reference>
<evidence type="ECO:0000256" key="1">
    <source>
        <dbReference type="SAM" id="Phobius"/>
    </source>
</evidence>
<dbReference type="RefSeq" id="WP_344726610.1">
    <property type="nucleotide sequence ID" value="NZ_BAABBI010000001.1"/>
</dbReference>
<dbReference type="EMBL" id="BAABBI010000001">
    <property type="protein sequence ID" value="GAA3775376.1"/>
    <property type="molecule type" value="Genomic_DNA"/>
</dbReference>
<accession>A0ABP7GU34</accession>
<dbReference type="Proteomes" id="UP001501456">
    <property type="component" value="Unassembled WGS sequence"/>
</dbReference>
<proteinExistence type="predicted"/>
<keyword evidence="1" id="KW-0472">Membrane</keyword>
<name>A0ABP7GU34_9FLAO</name>
<dbReference type="NCBIfam" id="NF040945">
    <property type="entry name" value="CCC_membrane"/>
    <property type="match status" value="1"/>
</dbReference>
<evidence type="ECO:0000313" key="2">
    <source>
        <dbReference type="EMBL" id="GAA3775376.1"/>
    </source>
</evidence>
<organism evidence="2 3">
    <name type="scientific">Corallibacter vietnamensis</name>
    <dbReference type="NCBI Taxonomy" id="904130"/>
    <lineage>
        <taxon>Bacteria</taxon>
        <taxon>Pseudomonadati</taxon>
        <taxon>Bacteroidota</taxon>
        <taxon>Flavobacteriia</taxon>
        <taxon>Flavobacteriales</taxon>
        <taxon>Flavobacteriaceae</taxon>
        <taxon>Corallibacter</taxon>
    </lineage>
</organism>
<evidence type="ECO:0008006" key="4">
    <source>
        <dbReference type="Google" id="ProtNLM"/>
    </source>
</evidence>
<protein>
    <recommendedName>
        <fullName evidence="4">DUF4190 domain-containing protein</fullName>
    </recommendedName>
</protein>
<sequence length="163" mass="18157">MNQNKLPADSSALILGIIAIVLVFLGCCCGVFSVVSVALSIIGLVSANRSLKLFIETPDGFSVQSYNNVKNAKILNIVSLIISSLITVLYIIYFVVYGALISTAFMEAYNNNNTTYQYEYEYSQEAYDSLYNEDYDTYEYQEDAVITSDSISDSLNEHNNIEN</sequence>